<keyword evidence="3" id="KW-1185">Reference proteome</keyword>
<organism evidence="2 3">
    <name type="scientific">Panicum miliaceum</name>
    <name type="common">Proso millet</name>
    <name type="synonym">Broomcorn millet</name>
    <dbReference type="NCBI Taxonomy" id="4540"/>
    <lineage>
        <taxon>Eukaryota</taxon>
        <taxon>Viridiplantae</taxon>
        <taxon>Streptophyta</taxon>
        <taxon>Embryophyta</taxon>
        <taxon>Tracheophyta</taxon>
        <taxon>Spermatophyta</taxon>
        <taxon>Magnoliopsida</taxon>
        <taxon>Liliopsida</taxon>
        <taxon>Poales</taxon>
        <taxon>Poaceae</taxon>
        <taxon>PACMAD clade</taxon>
        <taxon>Panicoideae</taxon>
        <taxon>Panicodae</taxon>
        <taxon>Paniceae</taxon>
        <taxon>Panicinae</taxon>
        <taxon>Panicum</taxon>
        <taxon>Panicum sect. Panicum</taxon>
    </lineage>
</organism>
<comment type="caution">
    <text evidence="2">The sequence shown here is derived from an EMBL/GenBank/DDBJ whole genome shotgun (WGS) entry which is preliminary data.</text>
</comment>
<accession>A0A3L6Q3G9</accession>
<dbReference type="EMBL" id="PQIB02000013">
    <property type="protein sequence ID" value="RLM73189.1"/>
    <property type="molecule type" value="Genomic_DNA"/>
</dbReference>
<evidence type="ECO:0000256" key="1">
    <source>
        <dbReference type="SAM" id="MobiDB-lite"/>
    </source>
</evidence>
<protein>
    <submittedName>
        <fullName evidence="2">F-box only protein 13-like</fullName>
    </submittedName>
</protein>
<sequence>MLSKPYSAPGSPRHLVVAFDTAERGWNHCPRHAGSVPMAASGGLSSSTMCWPRARSPSPTHSRARHALPSPPQGAHHQLQAIVMYGSTPYRVALFTGELPDLPHHPTDGPRARPTGAMPGRWGRAHAGPPSPRAAVGHELGATHVPFLA</sequence>
<reference evidence="3" key="1">
    <citation type="journal article" date="2019" name="Nat. Commun.">
        <title>The genome of broomcorn millet.</title>
        <authorList>
            <person name="Zou C."/>
            <person name="Miki D."/>
            <person name="Li D."/>
            <person name="Tang Q."/>
            <person name="Xiao L."/>
            <person name="Rajput S."/>
            <person name="Deng P."/>
            <person name="Jia W."/>
            <person name="Huang R."/>
            <person name="Zhang M."/>
            <person name="Sun Y."/>
            <person name="Hu J."/>
            <person name="Fu X."/>
            <person name="Schnable P.S."/>
            <person name="Li F."/>
            <person name="Zhang H."/>
            <person name="Feng B."/>
            <person name="Zhu X."/>
            <person name="Liu R."/>
            <person name="Schnable J.C."/>
            <person name="Zhu J.-K."/>
            <person name="Zhang H."/>
        </authorList>
    </citation>
    <scope>NUCLEOTIDE SEQUENCE [LARGE SCALE GENOMIC DNA]</scope>
</reference>
<dbReference type="AlphaFoldDB" id="A0A3L6Q3G9"/>
<name>A0A3L6Q3G9_PANMI</name>
<gene>
    <name evidence="2" type="ORF">C2845_PM15G08730</name>
</gene>
<dbReference type="Proteomes" id="UP000275267">
    <property type="component" value="Unassembled WGS sequence"/>
</dbReference>
<feature type="region of interest" description="Disordered" evidence="1">
    <location>
        <begin position="49"/>
        <end position="74"/>
    </location>
</feature>
<evidence type="ECO:0000313" key="3">
    <source>
        <dbReference type="Proteomes" id="UP000275267"/>
    </source>
</evidence>
<evidence type="ECO:0000313" key="2">
    <source>
        <dbReference type="EMBL" id="RLM73189.1"/>
    </source>
</evidence>
<proteinExistence type="predicted"/>